<dbReference type="EMBL" id="CAJNYU010000157">
    <property type="protein sequence ID" value="CAF3332300.1"/>
    <property type="molecule type" value="Genomic_DNA"/>
</dbReference>
<reference evidence="1" key="1">
    <citation type="submission" date="2021-02" db="EMBL/GenBank/DDBJ databases">
        <authorList>
            <person name="Nowell W R."/>
        </authorList>
    </citation>
    <scope>NUCLEOTIDE SEQUENCE</scope>
</reference>
<dbReference type="Proteomes" id="UP000663869">
    <property type="component" value="Unassembled WGS sequence"/>
</dbReference>
<name>A0A817UJQ2_9BILA</name>
<gene>
    <name evidence="1" type="ORF">FME351_LOCUS2693</name>
    <name evidence="2" type="ORF">GRG538_LOCUS11065</name>
    <name evidence="3" type="ORF">LUA448_LOCUS25665</name>
</gene>
<dbReference type="Proteomes" id="UP000663833">
    <property type="component" value="Unassembled WGS sequence"/>
</dbReference>
<accession>A0A817UJQ2</accession>
<organism evidence="1 4">
    <name type="scientific">Rotaria socialis</name>
    <dbReference type="NCBI Taxonomy" id="392032"/>
    <lineage>
        <taxon>Eukaryota</taxon>
        <taxon>Metazoa</taxon>
        <taxon>Spiralia</taxon>
        <taxon>Gnathifera</taxon>
        <taxon>Rotifera</taxon>
        <taxon>Eurotatoria</taxon>
        <taxon>Bdelloidea</taxon>
        <taxon>Philodinida</taxon>
        <taxon>Philodinidae</taxon>
        <taxon>Rotaria</taxon>
    </lineage>
</organism>
<evidence type="ECO:0000313" key="3">
    <source>
        <dbReference type="EMBL" id="CAF3507412.1"/>
    </source>
</evidence>
<dbReference type="Proteomes" id="UP000663872">
    <property type="component" value="Unassembled WGS sequence"/>
</dbReference>
<dbReference type="EMBL" id="CAJNYT010001466">
    <property type="protein sequence ID" value="CAF3412734.1"/>
    <property type="molecule type" value="Genomic_DNA"/>
</dbReference>
<proteinExistence type="predicted"/>
<evidence type="ECO:0000313" key="2">
    <source>
        <dbReference type="EMBL" id="CAF3412734.1"/>
    </source>
</evidence>
<comment type="caution">
    <text evidence="1">The sequence shown here is derived from an EMBL/GenBank/DDBJ whole genome shotgun (WGS) entry which is preliminary data.</text>
</comment>
<dbReference type="EMBL" id="CAJNYD010003417">
    <property type="protein sequence ID" value="CAF3507412.1"/>
    <property type="molecule type" value="Genomic_DNA"/>
</dbReference>
<protein>
    <submittedName>
        <fullName evidence="1">Uncharacterized protein</fullName>
    </submittedName>
</protein>
<dbReference type="AlphaFoldDB" id="A0A817UJQ2"/>
<evidence type="ECO:0000313" key="4">
    <source>
        <dbReference type="Proteomes" id="UP000663869"/>
    </source>
</evidence>
<sequence length="110" mass="12212">MSMNVDAAIAISAFNLSRGSELIISPRRNGMLGEVMLSTVTILAQQAELPFEFSSAVRPPDNPRRMWNIPREVVNLPPDNGIFQGVPPQDADWPIEADTSDLDQLVWIDH</sequence>
<evidence type="ECO:0000313" key="1">
    <source>
        <dbReference type="EMBL" id="CAF3332300.1"/>
    </source>
</evidence>